<dbReference type="InterPro" id="IPR002921">
    <property type="entry name" value="Fungal_lipase-type"/>
</dbReference>
<dbReference type="AlphaFoldDB" id="A0A059AQP2"/>
<feature type="domain" description="EDS1 EP" evidence="9">
    <location>
        <begin position="516"/>
        <end position="725"/>
    </location>
</feature>
<dbReference type="Gene3D" id="3.40.50.1820">
    <property type="entry name" value="alpha/beta hydrolase"/>
    <property type="match status" value="1"/>
</dbReference>
<organism evidence="10">
    <name type="scientific">Eucalyptus grandis</name>
    <name type="common">Flooded gum</name>
    <dbReference type="NCBI Taxonomy" id="71139"/>
    <lineage>
        <taxon>Eukaryota</taxon>
        <taxon>Viridiplantae</taxon>
        <taxon>Streptophyta</taxon>
        <taxon>Embryophyta</taxon>
        <taxon>Tracheophyta</taxon>
        <taxon>Spermatophyta</taxon>
        <taxon>Magnoliopsida</taxon>
        <taxon>eudicotyledons</taxon>
        <taxon>Gunneridae</taxon>
        <taxon>Pentapetalae</taxon>
        <taxon>rosids</taxon>
        <taxon>malvids</taxon>
        <taxon>Myrtales</taxon>
        <taxon>Myrtaceae</taxon>
        <taxon>Myrtoideae</taxon>
        <taxon>Eucalypteae</taxon>
        <taxon>Eucalyptus</taxon>
    </lineage>
</organism>
<proteinExistence type="predicted"/>
<dbReference type="GO" id="GO:0006952">
    <property type="term" value="P:defense response"/>
    <property type="evidence" value="ECO:0007669"/>
    <property type="project" value="UniProtKB-KW"/>
</dbReference>
<dbReference type="PANTHER" id="PTHR46898:SF3">
    <property type="entry name" value="FUNGAL LIPASE-LIKE DOMAIN-CONTAINING PROTEIN"/>
    <property type="match status" value="1"/>
</dbReference>
<evidence type="ECO:0000256" key="2">
    <source>
        <dbReference type="ARBA" id="ARBA00004496"/>
    </source>
</evidence>
<dbReference type="GO" id="GO:0052689">
    <property type="term" value="F:carboxylic ester hydrolase activity"/>
    <property type="evidence" value="ECO:0007669"/>
    <property type="project" value="InterPro"/>
</dbReference>
<keyword evidence="6" id="KW-0539">Nucleus</keyword>
<dbReference type="Gramene" id="KCW56084">
    <property type="protein sequence ID" value="KCW56084"/>
    <property type="gene ID" value="EUGRSUZ_I01837"/>
</dbReference>
<reference evidence="10" key="1">
    <citation type="submission" date="2013-07" db="EMBL/GenBank/DDBJ databases">
        <title>The genome of Eucalyptus grandis.</title>
        <authorList>
            <person name="Schmutz J."/>
            <person name="Hayes R."/>
            <person name="Myburg A."/>
            <person name="Tuskan G."/>
            <person name="Grattapaglia D."/>
            <person name="Rokhsar D.S."/>
        </authorList>
    </citation>
    <scope>NUCLEOTIDE SEQUENCE</scope>
    <source>
        <tissue evidence="10">Leaf extractions</tissue>
    </source>
</reference>
<feature type="domain" description="Fungal lipase-type" evidence="8">
    <location>
        <begin position="267"/>
        <end position="380"/>
    </location>
</feature>
<sequence>MHFLYVLGLKYIFVISCRTSGIFISLKKRKKEKTLISRVNILEFVPVVLFSHWPVGGVETAFSIKQGILSSNVDARSFPENSPHNTIKFTREKELTKEPAYSFCSGYLELKCLVLGLSMGNLWSKRKRPLDPDCINSPNPKRRNSTDIDSPVLPQEQQSNNRAPPTMDYEIAAEPLYSNGLDLANLAVSSGILGNSWAAISKLRSQVDRDHQSPSSSETVKIQEFEYPRYKVIAFVTPPVAASYLQEESGLVESSSSEASEFQFLCSKKNPSFAINKEAISLFNSLQDKLYDLRTKVVNPRESIPHIITGDCLGGSIASLFTLWLLHTLGTETTKRPLCITFRSPLIGDNGFQQAVLQNPTWSACFMHVVHKDDCFPKIFHPSTTEQNLYKPFGTFLVCSESGSACFEAPKSIIELLAPRSLDSAQIVNYESIIKCLEQQLICKSHFEFSVPVTDLFEAGITAQVAAVGLLQIQPQNMDVDALLREIVKSEKDVLEQKNKAFDPAKDLNDMKVCMANLEWYKKKCENDGHGCGYYDSFKNKMARRDYGAVKFVRKLTDYWEQVVENAEKRPQREGEPLRNRWLFGGTNYRRLVEPLHIADYYKWGKRGYMSQGRSKHFKLLKDWLDKHPKQTAKSVPNDSKMKKIMLSVTEDSCFWAHVEEARISCRLLNSGGSNSTEIEKLVWFEGYVMNLLKNYSVSTDIFLDSSSYMQWWREYDDILAKQMMGASHNSQLADFMTNGDLYRYKSGTSAFECK</sequence>
<dbReference type="SUPFAM" id="SSF53474">
    <property type="entry name" value="alpha/beta-Hydrolases"/>
    <property type="match status" value="1"/>
</dbReference>
<keyword evidence="5" id="KW-0611">Plant defense</keyword>
<dbReference type="eggNOG" id="ENOG502QTKG">
    <property type="taxonomic scope" value="Eukaryota"/>
</dbReference>
<dbReference type="Pfam" id="PF01764">
    <property type="entry name" value="Lipase_3"/>
    <property type="match status" value="1"/>
</dbReference>
<dbReference type="FunCoup" id="A0A059AQP2">
    <property type="interactions" value="490"/>
</dbReference>
<evidence type="ECO:0000256" key="7">
    <source>
        <dbReference type="SAM" id="MobiDB-lite"/>
    </source>
</evidence>
<evidence type="ECO:0000256" key="3">
    <source>
        <dbReference type="ARBA" id="ARBA00022490"/>
    </source>
</evidence>
<keyword evidence="3" id="KW-0963">Cytoplasm</keyword>
<evidence type="ECO:0000313" key="10">
    <source>
        <dbReference type="EMBL" id="KCW56084.1"/>
    </source>
</evidence>
<dbReference type="InterPro" id="IPR041266">
    <property type="entry name" value="EDS1_EP"/>
</dbReference>
<evidence type="ECO:0008006" key="11">
    <source>
        <dbReference type="Google" id="ProtNLM"/>
    </source>
</evidence>
<evidence type="ECO:0000256" key="5">
    <source>
        <dbReference type="ARBA" id="ARBA00022821"/>
    </source>
</evidence>
<protein>
    <recommendedName>
        <fullName evidence="11">Fungal lipase-like domain-containing protein</fullName>
    </recommendedName>
</protein>
<dbReference type="GO" id="GO:0005634">
    <property type="term" value="C:nucleus"/>
    <property type="evidence" value="ECO:0007669"/>
    <property type="project" value="UniProtKB-SubCell"/>
</dbReference>
<dbReference type="PANTHER" id="PTHR46898">
    <property type="entry name" value="SENESCENCE-ASSOCIATED CARBOXYLESTERASE 101"/>
    <property type="match status" value="1"/>
</dbReference>
<dbReference type="InParanoid" id="A0A059AQP2"/>
<dbReference type="STRING" id="71139.A0A059AQP2"/>
<evidence type="ECO:0000259" key="8">
    <source>
        <dbReference type="Pfam" id="PF01764"/>
    </source>
</evidence>
<dbReference type="OMA" id="IINSHES"/>
<dbReference type="Pfam" id="PF18117">
    <property type="entry name" value="EDS1_EP"/>
    <property type="match status" value="1"/>
</dbReference>
<comment type="subcellular location">
    <subcellularLocation>
        <location evidence="2">Cytoplasm</location>
    </subcellularLocation>
    <subcellularLocation>
        <location evidence="1">Nucleus</location>
    </subcellularLocation>
</comment>
<accession>A0A059AQP2</accession>
<name>A0A059AQP2_EUCGR</name>
<dbReference type="GO" id="GO:0006629">
    <property type="term" value="P:lipid metabolic process"/>
    <property type="evidence" value="ECO:0007669"/>
    <property type="project" value="InterPro"/>
</dbReference>
<dbReference type="GO" id="GO:0005737">
    <property type="term" value="C:cytoplasm"/>
    <property type="evidence" value="ECO:0007669"/>
    <property type="project" value="UniProtKB-SubCell"/>
</dbReference>
<gene>
    <name evidence="10" type="ORF">EUGRSUZ_I01837</name>
</gene>
<evidence type="ECO:0000256" key="6">
    <source>
        <dbReference type="ARBA" id="ARBA00023242"/>
    </source>
</evidence>
<dbReference type="InterPro" id="IPR029058">
    <property type="entry name" value="AB_hydrolase_fold"/>
</dbReference>
<dbReference type="EMBL" id="KK198761">
    <property type="protein sequence ID" value="KCW56084.1"/>
    <property type="molecule type" value="Genomic_DNA"/>
</dbReference>
<evidence type="ECO:0000256" key="1">
    <source>
        <dbReference type="ARBA" id="ARBA00004123"/>
    </source>
</evidence>
<dbReference type="InterPro" id="IPR044603">
    <property type="entry name" value="SAG101-like"/>
</dbReference>
<keyword evidence="4" id="KW-0378">Hydrolase</keyword>
<dbReference type="GO" id="GO:0016298">
    <property type="term" value="F:lipase activity"/>
    <property type="evidence" value="ECO:0000318"/>
    <property type="project" value="GO_Central"/>
</dbReference>
<feature type="region of interest" description="Disordered" evidence="7">
    <location>
        <begin position="129"/>
        <end position="165"/>
    </location>
</feature>
<evidence type="ECO:0000259" key="9">
    <source>
        <dbReference type="Pfam" id="PF18117"/>
    </source>
</evidence>
<evidence type="ECO:0000256" key="4">
    <source>
        <dbReference type="ARBA" id="ARBA00022801"/>
    </source>
</evidence>